<feature type="repeat" description="TPR" evidence="1">
    <location>
        <begin position="67"/>
        <end position="100"/>
    </location>
</feature>
<keyword evidence="1" id="KW-0802">TPR repeat</keyword>
<dbReference type="PANTHER" id="PTHR12558">
    <property type="entry name" value="CELL DIVISION CYCLE 16,23,27"/>
    <property type="match status" value="1"/>
</dbReference>
<dbReference type="OrthoDB" id="5419754at2"/>
<dbReference type="Pfam" id="PF14559">
    <property type="entry name" value="TPR_19"/>
    <property type="match status" value="1"/>
</dbReference>
<keyword evidence="3" id="KW-0489">Methyltransferase</keyword>
<dbReference type="STRING" id="1121416.SAMN02745220_03448"/>
<dbReference type="InterPro" id="IPR029063">
    <property type="entry name" value="SAM-dependent_MTases_sf"/>
</dbReference>
<dbReference type="Pfam" id="PF08242">
    <property type="entry name" value="Methyltransf_12"/>
    <property type="match status" value="1"/>
</dbReference>
<dbReference type="CDD" id="cd02440">
    <property type="entry name" value="AdoMet_MTases"/>
    <property type="match status" value="1"/>
</dbReference>
<gene>
    <name evidence="3" type="ORF">SAMN02745220_03448</name>
</gene>
<evidence type="ECO:0000259" key="2">
    <source>
        <dbReference type="Pfam" id="PF08242"/>
    </source>
</evidence>
<dbReference type="RefSeq" id="WP_073614912.1">
    <property type="nucleotide sequence ID" value="NZ_FRFE01000019.1"/>
</dbReference>
<dbReference type="Gene3D" id="3.40.50.150">
    <property type="entry name" value="Vaccinia Virus protein VP39"/>
    <property type="match status" value="1"/>
</dbReference>
<dbReference type="AlphaFoldDB" id="A0A1M7YCR3"/>
<dbReference type="GO" id="GO:0008168">
    <property type="term" value="F:methyltransferase activity"/>
    <property type="evidence" value="ECO:0007669"/>
    <property type="project" value="UniProtKB-KW"/>
</dbReference>
<evidence type="ECO:0000256" key="1">
    <source>
        <dbReference type="PROSITE-ProRule" id="PRU00339"/>
    </source>
</evidence>
<proteinExistence type="predicted"/>
<evidence type="ECO:0000313" key="4">
    <source>
        <dbReference type="Proteomes" id="UP000184603"/>
    </source>
</evidence>
<dbReference type="GO" id="GO:0032259">
    <property type="term" value="P:methylation"/>
    <property type="evidence" value="ECO:0007669"/>
    <property type="project" value="UniProtKB-KW"/>
</dbReference>
<dbReference type="SMART" id="SM00028">
    <property type="entry name" value="TPR"/>
    <property type="match status" value="5"/>
</dbReference>
<dbReference type="Pfam" id="PF13432">
    <property type="entry name" value="TPR_16"/>
    <property type="match status" value="1"/>
</dbReference>
<feature type="repeat" description="TPR" evidence="1">
    <location>
        <begin position="101"/>
        <end position="134"/>
    </location>
</feature>
<feature type="repeat" description="TPR" evidence="1">
    <location>
        <begin position="135"/>
        <end position="168"/>
    </location>
</feature>
<dbReference type="Proteomes" id="UP000184603">
    <property type="component" value="Unassembled WGS sequence"/>
</dbReference>
<protein>
    <submittedName>
        <fullName evidence="3">Predicted methyltransferase, contains TPR repeat</fullName>
    </submittedName>
</protein>
<sequence>MWRLEKIINPDSRFSYLSGADPTPRIRSTMHDLNTIFAEAVRCHQQGLFSEAQSRYLTVLEALPDNINILGNLGLLCRDMGNLEEALHYCLRAAKAAPDDPVQQVNLGAVYEAMGRLDQARSCYEKALAQCPNHPKALNNLGKLLHLQGEAEKAQTLIEQAVAIDPGSSLALNNLGVILSARGNTRSAITYIEKSLQLDPANIETLYNLAGLYNCEGQYDSAAELLERLLALAPSHGPASHMLAALRGEVPPTAPPDYVAMTFDRYAGRFDRHIQEVLGYTAPLALAEMTYELTDQPTFDHCLDLGCGTGLSGAAFQPLAGQLTGVDISPLMLSQAQAKNIYARLECAEILSFLDTEKQQYDLVVAADVFIYLGQLEPVFQRLQRLAVPGALLACSIERTQQNTPFTLRVSGRYAHNPDYLVQEAHKAGFGVKSHREHDLRKENNNWIAGDLFIFEKESHHA</sequence>
<dbReference type="Pfam" id="PF13424">
    <property type="entry name" value="TPR_12"/>
    <property type="match status" value="1"/>
</dbReference>
<evidence type="ECO:0000313" key="3">
    <source>
        <dbReference type="EMBL" id="SHO50442.1"/>
    </source>
</evidence>
<dbReference type="EMBL" id="FRFE01000019">
    <property type="protein sequence ID" value="SHO50442.1"/>
    <property type="molecule type" value="Genomic_DNA"/>
</dbReference>
<dbReference type="SUPFAM" id="SSF48452">
    <property type="entry name" value="TPR-like"/>
    <property type="match status" value="1"/>
</dbReference>
<dbReference type="PANTHER" id="PTHR12558:SF13">
    <property type="entry name" value="CELL DIVISION CYCLE PROTEIN 27 HOMOLOG"/>
    <property type="match status" value="1"/>
</dbReference>
<dbReference type="InterPro" id="IPR011990">
    <property type="entry name" value="TPR-like_helical_dom_sf"/>
</dbReference>
<feature type="repeat" description="TPR" evidence="1">
    <location>
        <begin position="169"/>
        <end position="202"/>
    </location>
</feature>
<feature type="domain" description="Methyltransferase type 12" evidence="2">
    <location>
        <begin position="303"/>
        <end position="393"/>
    </location>
</feature>
<name>A0A1M7YCR3_9BACT</name>
<dbReference type="InterPro" id="IPR019734">
    <property type="entry name" value="TPR_rpt"/>
</dbReference>
<keyword evidence="4" id="KW-1185">Reference proteome</keyword>
<accession>A0A1M7YCR3</accession>
<organism evidence="3 4">
    <name type="scientific">Desulfopila aestuarii DSM 18488</name>
    <dbReference type="NCBI Taxonomy" id="1121416"/>
    <lineage>
        <taxon>Bacteria</taxon>
        <taxon>Pseudomonadati</taxon>
        <taxon>Thermodesulfobacteriota</taxon>
        <taxon>Desulfobulbia</taxon>
        <taxon>Desulfobulbales</taxon>
        <taxon>Desulfocapsaceae</taxon>
        <taxon>Desulfopila</taxon>
    </lineage>
</organism>
<dbReference type="Gene3D" id="1.25.40.10">
    <property type="entry name" value="Tetratricopeptide repeat domain"/>
    <property type="match status" value="2"/>
</dbReference>
<feature type="repeat" description="TPR" evidence="1">
    <location>
        <begin position="203"/>
        <end position="236"/>
    </location>
</feature>
<keyword evidence="3" id="KW-0808">Transferase</keyword>
<dbReference type="SUPFAM" id="SSF53335">
    <property type="entry name" value="S-adenosyl-L-methionine-dependent methyltransferases"/>
    <property type="match status" value="1"/>
</dbReference>
<dbReference type="InterPro" id="IPR013217">
    <property type="entry name" value="Methyltransf_12"/>
</dbReference>
<reference evidence="3 4" key="1">
    <citation type="submission" date="2016-12" db="EMBL/GenBank/DDBJ databases">
        <authorList>
            <person name="Song W.-J."/>
            <person name="Kurnit D.M."/>
        </authorList>
    </citation>
    <scope>NUCLEOTIDE SEQUENCE [LARGE SCALE GENOMIC DNA]</scope>
    <source>
        <strain evidence="3 4">DSM 18488</strain>
    </source>
</reference>
<dbReference type="PROSITE" id="PS50005">
    <property type="entry name" value="TPR"/>
    <property type="match status" value="5"/>
</dbReference>